<feature type="region of interest" description="Disordered" evidence="2">
    <location>
        <begin position="397"/>
        <end position="436"/>
    </location>
</feature>
<gene>
    <name evidence="3" type="primary">PLEST011978</name>
    <name evidence="3" type="ORF">PLESTB_001404000</name>
</gene>
<feature type="compositionally biased region" description="Gly residues" evidence="2">
    <location>
        <begin position="280"/>
        <end position="293"/>
    </location>
</feature>
<feature type="coiled-coil region" evidence="1">
    <location>
        <begin position="470"/>
        <end position="511"/>
    </location>
</feature>
<evidence type="ECO:0000256" key="2">
    <source>
        <dbReference type="SAM" id="MobiDB-lite"/>
    </source>
</evidence>
<keyword evidence="4" id="KW-1185">Reference proteome</keyword>
<dbReference type="AlphaFoldDB" id="A0A9W6F756"/>
<feature type="compositionally biased region" description="Low complexity" evidence="2">
    <location>
        <begin position="300"/>
        <end position="310"/>
    </location>
</feature>
<dbReference type="EMBL" id="BRXU01000024">
    <property type="protein sequence ID" value="GLC58814.1"/>
    <property type="molecule type" value="Genomic_DNA"/>
</dbReference>
<feature type="compositionally biased region" description="Gly residues" evidence="2">
    <location>
        <begin position="146"/>
        <end position="166"/>
    </location>
</feature>
<proteinExistence type="predicted"/>
<comment type="caution">
    <text evidence="3">The sequence shown here is derived from an EMBL/GenBank/DDBJ whole genome shotgun (WGS) entry which is preliminary data.</text>
</comment>
<sequence length="599" mass="60091">MTAGGENAGLHRRWLERKLEIEVGKVQAKLLSKGLSVPVPDPDALETEARLAQAHLPKLYIDLYGRNPNGTLKLGPDPNKRHGPLPPSTLVQKLDRMLNPALLTPIPFDVAMAHGLPLSCCDGDGGDVLASSAALLARDSGACGAGGGGSSSAWGSGGRGRTGQGGNVTESGSSPRVNRTSPPPQIHCRPDLQAVDARIDDAVAEVHRVALQANEMSPRERVLYLAREANPHFSLPKPRSVQLASAGAGPGAGGSRRELLRKSLSRRVTSFTPDPTVEAAGGGGWGGGGGGGGRPHRVQASASRRSLAAAESRRSRSSSSASVLSPYPSGGTNGDGSLPPLASQSRSVSRIGSSSRDAAQTSTELALHAGAAATAGAAARPSGDVSEALEALPRLSPSVSPVPWMQPGGGGEAEGDDHRPLAQLPKLPPVHSGGEASGYGRVSLTSVKAEVIGLWGAAAIVHAAEVASARAAAEAQARAEEEAAAQAEAEAAAAEAEAEAAAAAAEAALEAEVEAEARVAAGLLSQAPAVADGGASSVARSGGYRKHRSSGGAGGLPRGHTGDSPVAAVARGETRGSAASSRPDLHGGSHAGSSGGWVP</sequence>
<keyword evidence="1" id="KW-0175">Coiled coil</keyword>
<feature type="compositionally biased region" description="Gly residues" evidence="2">
    <location>
        <begin position="589"/>
        <end position="599"/>
    </location>
</feature>
<evidence type="ECO:0000256" key="1">
    <source>
        <dbReference type="SAM" id="Coils"/>
    </source>
</evidence>
<feature type="region of interest" description="Disordered" evidence="2">
    <location>
        <begin position="535"/>
        <end position="599"/>
    </location>
</feature>
<dbReference type="Proteomes" id="UP001165080">
    <property type="component" value="Unassembled WGS sequence"/>
</dbReference>
<feature type="compositionally biased region" description="Low complexity" evidence="2">
    <location>
        <begin position="343"/>
        <end position="356"/>
    </location>
</feature>
<evidence type="ECO:0000313" key="4">
    <source>
        <dbReference type="Proteomes" id="UP001165080"/>
    </source>
</evidence>
<feature type="region of interest" description="Disordered" evidence="2">
    <location>
        <begin position="146"/>
        <end position="187"/>
    </location>
</feature>
<evidence type="ECO:0000313" key="3">
    <source>
        <dbReference type="EMBL" id="GLC58814.1"/>
    </source>
</evidence>
<organism evidence="3 4">
    <name type="scientific">Pleodorina starrii</name>
    <dbReference type="NCBI Taxonomy" id="330485"/>
    <lineage>
        <taxon>Eukaryota</taxon>
        <taxon>Viridiplantae</taxon>
        <taxon>Chlorophyta</taxon>
        <taxon>core chlorophytes</taxon>
        <taxon>Chlorophyceae</taxon>
        <taxon>CS clade</taxon>
        <taxon>Chlamydomonadales</taxon>
        <taxon>Volvocaceae</taxon>
        <taxon>Pleodorina</taxon>
    </lineage>
</organism>
<accession>A0A9W6F756</accession>
<feature type="region of interest" description="Disordered" evidence="2">
    <location>
        <begin position="233"/>
        <end position="362"/>
    </location>
</feature>
<name>A0A9W6F756_9CHLO</name>
<feature type="compositionally biased region" description="Polar residues" evidence="2">
    <location>
        <begin position="167"/>
        <end position="180"/>
    </location>
</feature>
<protein>
    <submittedName>
        <fullName evidence="3">Uncharacterized protein</fullName>
    </submittedName>
</protein>
<reference evidence="3 4" key="1">
    <citation type="journal article" date="2023" name="Commun. Biol.">
        <title>Reorganization of the ancestral sex-determining regions during the evolution of trioecy in Pleodorina starrii.</title>
        <authorList>
            <person name="Takahashi K."/>
            <person name="Suzuki S."/>
            <person name="Kawai-Toyooka H."/>
            <person name="Yamamoto K."/>
            <person name="Hamaji T."/>
            <person name="Ootsuki R."/>
            <person name="Yamaguchi H."/>
            <person name="Kawachi M."/>
            <person name="Higashiyama T."/>
            <person name="Nozaki H."/>
        </authorList>
    </citation>
    <scope>NUCLEOTIDE SEQUENCE [LARGE SCALE GENOMIC DNA]</scope>
    <source>
        <strain evidence="3 4">NIES-4479</strain>
    </source>
</reference>